<evidence type="ECO:0000256" key="1">
    <source>
        <dbReference type="ARBA" id="ARBA00004651"/>
    </source>
</evidence>
<comment type="subcellular location">
    <subcellularLocation>
        <location evidence="1">Cell membrane</location>
        <topology evidence="1">Multi-pass membrane protein</topology>
    </subcellularLocation>
</comment>
<keyword evidence="3 6" id="KW-0812">Transmembrane</keyword>
<evidence type="ECO:0000256" key="3">
    <source>
        <dbReference type="ARBA" id="ARBA00022692"/>
    </source>
</evidence>
<dbReference type="AlphaFoldDB" id="A0A4R0HEK9"/>
<keyword evidence="2" id="KW-1003">Cell membrane</keyword>
<evidence type="ECO:0000259" key="7">
    <source>
        <dbReference type="Pfam" id="PF06271"/>
    </source>
</evidence>
<comment type="caution">
    <text evidence="8">The sequence shown here is derived from an EMBL/GenBank/DDBJ whole genome shotgun (WGS) entry which is preliminary data.</text>
</comment>
<evidence type="ECO:0000256" key="5">
    <source>
        <dbReference type="ARBA" id="ARBA00023136"/>
    </source>
</evidence>
<feature type="transmembrane region" description="Helical" evidence="6">
    <location>
        <begin position="69"/>
        <end position="89"/>
    </location>
</feature>
<dbReference type="OrthoDB" id="5245023at2"/>
<evidence type="ECO:0000256" key="2">
    <source>
        <dbReference type="ARBA" id="ARBA00022475"/>
    </source>
</evidence>
<reference evidence="8 9" key="1">
    <citation type="submission" date="2019-02" db="EMBL/GenBank/DDBJ databases">
        <title>Kribbella capetownensis sp. nov. and Kribbella speibonae sp. nov., isolated from soil.</title>
        <authorList>
            <person name="Curtis S.M."/>
            <person name="Norton I."/>
            <person name="Everest G.J."/>
            <person name="Meyers P.R."/>
        </authorList>
    </citation>
    <scope>NUCLEOTIDE SEQUENCE [LARGE SCALE GENOMIC DNA]</scope>
    <source>
        <strain evidence="8 9">KCTC 29219</strain>
    </source>
</reference>
<organism evidence="8 9">
    <name type="scientific">Kribbella soli</name>
    <dbReference type="NCBI Taxonomy" id="1124743"/>
    <lineage>
        <taxon>Bacteria</taxon>
        <taxon>Bacillati</taxon>
        <taxon>Actinomycetota</taxon>
        <taxon>Actinomycetes</taxon>
        <taxon>Propionibacteriales</taxon>
        <taxon>Kribbellaceae</taxon>
        <taxon>Kribbella</taxon>
    </lineage>
</organism>
<keyword evidence="9" id="KW-1185">Reference proteome</keyword>
<dbReference type="InterPro" id="IPR051791">
    <property type="entry name" value="Pra-immunoreactive"/>
</dbReference>
<sequence length="164" mass="17582">MRTDAPVSIVPREAQPYQGRRAGLVSRSIAGVIDGVVVVAVLLGGYLSVNGLRFLINPRGFQFSEASPVPGVTTGLLILVVYLAVAWSATGRTYGCHVMGLRVVSGRGGLLRPHVALLRAVFCALFPLGLLLCAGGRQHNSVQDLVLRTSVIYDWRPRATTMRS</sequence>
<accession>A0A4R0HEK9</accession>
<dbReference type="PANTHER" id="PTHR36115">
    <property type="entry name" value="PROLINE-RICH ANTIGEN HOMOLOG-RELATED"/>
    <property type="match status" value="1"/>
</dbReference>
<dbReference type="GO" id="GO:0005886">
    <property type="term" value="C:plasma membrane"/>
    <property type="evidence" value="ECO:0007669"/>
    <property type="project" value="UniProtKB-SubCell"/>
</dbReference>
<dbReference type="Proteomes" id="UP000292346">
    <property type="component" value="Unassembled WGS sequence"/>
</dbReference>
<dbReference type="EMBL" id="SJJZ01000002">
    <property type="protein sequence ID" value="TCC07800.1"/>
    <property type="molecule type" value="Genomic_DNA"/>
</dbReference>
<evidence type="ECO:0000313" key="8">
    <source>
        <dbReference type="EMBL" id="TCC07800.1"/>
    </source>
</evidence>
<keyword evidence="5 6" id="KW-0472">Membrane</keyword>
<proteinExistence type="predicted"/>
<name>A0A4R0HEK9_9ACTN</name>
<dbReference type="InterPro" id="IPR010432">
    <property type="entry name" value="RDD"/>
</dbReference>
<keyword evidence="4 6" id="KW-1133">Transmembrane helix</keyword>
<evidence type="ECO:0000256" key="4">
    <source>
        <dbReference type="ARBA" id="ARBA00022989"/>
    </source>
</evidence>
<gene>
    <name evidence="8" type="ORF">E0H45_17785</name>
</gene>
<feature type="transmembrane region" description="Helical" evidence="6">
    <location>
        <begin position="29"/>
        <end position="49"/>
    </location>
</feature>
<evidence type="ECO:0000313" key="9">
    <source>
        <dbReference type="Proteomes" id="UP000292346"/>
    </source>
</evidence>
<dbReference type="Pfam" id="PF06271">
    <property type="entry name" value="RDD"/>
    <property type="match status" value="1"/>
</dbReference>
<protein>
    <submittedName>
        <fullName evidence="8">RDD family protein</fullName>
    </submittedName>
</protein>
<evidence type="ECO:0000256" key="6">
    <source>
        <dbReference type="SAM" id="Phobius"/>
    </source>
</evidence>
<feature type="domain" description="RDD" evidence="7">
    <location>
        <begin position="22"/>
        <end position="130"/>
    </location>
</feature>